<dbReference type="InterPro" id="IPR036515">
    <property type="entry name" value="Transposase_17_sf"/>
</dbReference>
<name>A0A5K7ZPZ4_9BACT</name>
<dbReference type="SMART" id="SM01321">
    <property type="entry name" value="Y1_Tnp"/>
    <property type="match status" value="1"/>
</dbReference>
<dbReference type="AlphaFoldDB" id="A0A5K7ZPZ4"/>
<dbReference type="Proteomes" id="UP000425960">
    <property type="component" value="Chromosome"/>
</dbReference>
<protein>
    <recommendedName>
        <fullName evidence="1">Transposase IS200-like domain-containing protein</fullName>
    </recommendedName>
</protein>
<dbReference type="KEGG" id="dov:DSCO28_18460"/>
<feature type="domain" description="Transposase IS200-like" evidence="1">
    <location>
        <begin position="12"/>
        <end position="159"/>
    </location>
</feature>
<evidence type="ECO:0000313" key="2">
    <source>
        <dbReference type="EMBL" id="BBO81280.1"/>
    </source>
</evidence>
<gene>
    <name evidence="2" type="ORF">DSCO28_18460</name>
</gene>
<accession>A0A5K7ZPZ4</accession>
<dbReference type="RefSeq" id="WP_155322023.1">
    <property type="nucleotide sequence ID" value="NZ_AP021876.1"/>
</dbReference>
<dbReference type="PANTHER" id="PTHR34322:SF2">
    <property type="entry name" value="TRANSPOSASE IS200-LIKE DOMAIN-CONTAINING PROTEIN"/>
    <property type="match status" value="1"/>
</dbReference>
<dbReference type="Gene3D" id="3.30.70.1290">
    <property type="entry name" value="Transposase IS200-like"/>
    <property type="match status" value="1"/>
</dbReference>
<sequence length="333" mass="39086">MPRLARMIVNGEPTIYHVMSRTVLDGFVLGDIEKEYMLKLLKQFSAVYFTEVLGFCIMGNHFHLLVKMIPDDEYSDDEIIMQYQGYYGKENKPTIGQVPQLRLKWSSLSEYVKDIKQTFTRFYNKRHGRRGYFWGDRFKSVIVEEGETLINCLAYIDLNPVRAGIVERPEDYRWNSLGYHIQARNKDGFLSTDFGLKQFNVKSEKEKVRLYREYIYETGAITNGDTPYAKTIPEKIVTEERKVNFKISRTDRFLSRTRYFTDSGIIGSKEYVSDTYRQFKHLFQSKHEKKPKSVKGLDGVFSLKRLSEFIGSSRNSVIPRYKGTFLLDIRNCL</sequence>
<evidence type="ECO:0000313" key="3">
    <source>
        <dbReference type="Proteomes" id="UP000425960"/>
    </source>
</evidence>
<proteinExistence type="predicted"/>
<dbReference type="SUPFAM" id="SSF143422">
    <property type="entry name" value="Transposase IS200-like"/>
    <property type="match status" value="1"/>
</dbReference>
<dbReference type="GO" id="GO:0003677">
    <property type="term" value="F:DNA binding"/>
    <property type="evidence" value="ECO:0007669"/>
    <property type="project" value="InterPro"/>
</dbReference>
<dbReference type="EMBL" id="AP021876">
    <property type="protein sequence ID" value="BBO81280.1"/>
    <property type="molecule type" value="Genomic_DNA"/>
</dbReference>
<dbReference type="GO" id="GO:0004803">
    <property type="term" value="F:transposase activity"/>
    <property type="evidence" value="ECO:0007669"/>
    <property type="project" value="InterPro"/>
</dbReference>
<dbReference type="GO" id="GO:0006313">
    <property type="term" value="P:DNA transposition"/>
    <property type="evidence" value="ECO:0007669"/>
    <property type="project" value="InterPro"/>
</dbReference>
<organism evidence="2 3">
    <name type="scientific">Desulfosarcina ovata subsp. sediminis</name>
    <dbReference type="NCBI Taxonomy" id="885957"/>
    <lineage>
        <taxon>Bacteria</taxon>
        <taxon>Pseudomonadati</taxon>
        <taxon>Thermodesulfobacteriota</taxon>
        <taxon>Desulfobacteria</taxon>
        <taxon>Desulfobacterales</taxon>
        <taxon>Desulfosarcinaceae</taxon>
        <taxon>Desulfosarcina</taxon>
    </lineage>
</organism>
<dbReference type="PANTHER" id="PTHR34322">
    <property type="entry name" value="TRANSPOSASE, Y1_TNP DOMAIN-CONTAINING"/>
    <property type="match status" value="1"/>
</dbReference>
<reference evidence="2 3" key="1">
    <citation type="submission" date="2019-11" db="EMBL/GenBank/DDBJ databases">
        <title>Comparative genomics of hydrocarbon-degrading Desulfosarcina strains.</title>
        <authorList>
            <person name="Watanabe M."/>
            <person name="Kojima H."/>
            <person name="Fukui M."/>
        </authorList>
    </citation>
    <scope>NUCLEOTIDE SEQUENCE [LARGE SCALE GENOMIC DNA]</scope>
    <source>
        <strain evidence="2 3">28bB2T</strain>
    </source>
</reference>
<dbReference type="InterPro" id="IPR002686">
    <property type="entry name" value="Transposase_17"/>
</dbReference>
<evidence type="ECO:0000259" key="1">
    <source>
        <dbReference type="SMART" id="SM01321"/>
    </source>
</evidence>